<dbReference type="Pfam" id="PF12341">
    <property type="entry name" value="Mcl1_mid"/>
    <property type="match status" value="1"/>
</dbReference>
<dbReference type="InterPro" id="IPR022100">
    <property type="entry name" value="WDHD1/CFT4_beta-prop_2nd"/>
</dbReference>
<feature type="domain" description="Anaphase-promoting complex subunit 4-like WD40" evidence="8">
    <location>
        <begin position="244"/>
        <end position="334"/>
    </location>
</feature>
<accession>A0A875RZU5</accession>
<keyword evidence="4" id="KW-0539">Nucleus</keyword>
<comment type="subcellular location">
    <subcellularLocation>
        <location evidence="1">Nucleus</location>
    </subcellularLocation>
</comment>
<dbReference type="EMBL" id="CP064812">
    <property type="protein sequence ID" value="QPG74183.1"/>
    <property type="molecule type" value="Genomic_DNA"/>
</dbReference>
<dbReference type="InterPro" id="IPR015943">
    <property type="entry name" value="WD40/YVTN_repeat-like_dom_sf"/>
</dbReference>
<sequence>MDENVTKVFVSGGSTFVRHSAKSDFLYVCSSSILKVFDLTKPEQEPEVLDVVNGAKSFETGHNTALVASNNGECHIYDLKTLKETATLLRSPLGLTSAVFTHGGAMALCGGLDGKLQLVEIKSSEHGVKSTVDVREQIASLSYNDVGDLAAVSLANGDLAIYSYTTAEPTRLHTFSSILVDKRSVIGDADTLRADSGLPLDDDDDDMDGFDDDLDQDIANGGAPQTQPMGKDSTAKFSSVRPDWHPSGDLLAIPTRVREIVVYDRSDLSKPKFQFQSTKDGSHTKPIIDLHWSPNGKLLASVGLDNKLVVWDYKTQRSVQSFDVPMRAFSLSWNRHSDMIIIGTTSGNIIRYEVESSTSKLVSDEATEQEGDEEEEGTNEHLDIDGEKEADSNTGGSPGADSLGSEGLFGGEDDFIIDDDGAGYTENGKRSADDIHNGSGGMHKHKKVRFDNQYQGLSRLLPYSPGGTPWETSRRYLTINPVGYAWSVKQEGYNTVTVTFFDRSLHREYHFRDFNSIDIASMNGEGILLAGSAYHKSLHGSKERVKATMIFKTHDQSRNWQREIQLQPGEFLTSVSLGPNAVFACSSLGYVRRYSLYGRLERLEKMPPVVACINSSKYLVTVTYTSPYNYSFNLQDLDGKYYQRSESLPISVSVEGKRHPIRGLFFSSDGDPCIVGQDNVILVLSRWRDPLQACWVPILDANEGLRRIATGDNVTAWPLGLFKDQFNFIVVRGSEYPSFPLTLPSEMSVKLPVGDDSEGQKTEDTNEEGNGIDNDSDDQPKEKKNSGNSAEEELIRTIVQAELLNDAITNDDVEDETAEERLAALSVRYDAALLKQVGQSCNEGDISDAFYLSTKLRDDRALAAAAKMAERLELAGLVAKINRLREARMEIEEEAEEE</sequence>
<dbReference type="GO" id="GO:0006261">
    <property type="term" value="P:DNA-templated DNA replication"/>
    <property type="evidence" value="ECO:0007669"/>
    <property type="project" value="TreeGrafter"/>
</dbReference>
<keyword evidence="2 5" id="KW-0853">WD repeat</keyword>
<feature type="compositionally biased region" description="Acidic residues" evidence="6">
    <location>
        <begin position="365"/>
        <end position="377"/>
    </location>
</feature>
<feature type="region of interest" description="Disordered" evidence="6">
    <location>
        <begin position="750"/>
        <end position="792"/>
    </location>
</feature>
<evidence type="ECO:0008006" key="12">
    <source>
        <dbReference type="Google" id="ProtNLM"/>
    </source>
</evidence>
<dbReference type="InterPro" id="IPR001680">
    <property type="entry name" value="WD40_rpt"/>
</dbReference>
<dbReference type="GO" id="GO:0003682">
    <property type="term" value="F:chromatin binding"/>
    <property type="evidence" value="ECO:0007669"/>
    <property type="project" value="TreeGrafter"/>
</dbReference>
<dbReference type="InterPro" id="IPR011047">
    <property type="entry name" value="Quinoprotein_ADH-like_sf"/>
</dbReference>
<keyword evidence="3" id="KW-0677">Repeat</keyword>
<dbReference type="InterPro" id="IPR024977">
    <property type="entry name" value="Apc4-like_WD40_dom"/>
</dbReference>
<dbReference type="SUPFAM" id="SSF50998">
    <property type="entry name" value="Quinoprotein alcohol dehydrogenase-like"/>
    <property type="match status" value="1"/>
</dbReference>
<feature type="repeat" description="WD" evidence="5">
    <location>
        <begin position="280"/>
        <end position="321"/>
    </location>
</feature>
<evidence type="ECO:0000256" key="3">
    <source>
        <dbReference type="ARBA" id="ARBA00022737"/>
    </source>
</evidence>
<dbReference type="Pfam" id="PF20946">
    <property type="entry name" value="Ctf4_C"/>
    <property type="match status" value="1"/>
</dbReference>
<proteinExistence type="predicted"/>
<evidence type="ECO:0000256" key="5">
    <source>
        <dbReference type="PROSITE-ProRule" id="PRU00221"/>
    </source>
</evidence>
<reference evidence="10" key="1">
    <citation type="submission" date="2020-10" db="EMBL/GenBank/DDBJ databases">
        <authorList>
            <person name="Roach M.J.R."/>
        </authorList>
    </citation>
    <scope>NUCLEOTIDE SEQUENCE</scope>
    <source>
        <strain evidence="10">CBS 1945</strain>
    </source>
</reference>
<dbReference type="PROSITE" id="PS50082">
    <property type="entry name" value="WD_REPEATS_2"/>
    <property type="match status" value="1"/>
</dbReference>
<evidence type="ECO:0000256" key="2">
    <source>
        <dbReference type="ARBA" id="ARBA00022574"/>
    </source>
</evidence>
<evidence type="ECO:0000256" key="6">
    <source>
        <dbReference type="SAM" id="MobiDB-lite"/>
    </source>
</evidence>
<name>A0A875RZU5_EENNA</name>
<dbReference type="GO" id="GO:0043596">
    <property type="term" value="C:nuclear replication fork"/>
    <property type="evidence" value="ECO:0007669"/>
    <property type="project" value="TreeGrafter"/>
</dbReference>
<feature type="region of interest" description="Disordered" evidence="6">
    <location>
        <begin position="419"/>
        <end position="446"/>
    </location>
</feature>
<evidence type="ECO:0000313" key="11">
    <source>
        <dbReference type="Proteomes" id="UP000662931"/>
    </source>
</evidence>
<dbReference type="Pfam" id="PF12894">
    <property type="entry name" value="ANAPC4_WD40"/>
    <property type="match status" value="1"/>
</dbReference>
<dbReference type="PANTHER" id="PTHR19932:SF10">
    <property type="entry name" value="WD REPEAT AND HMG-BOX DNA-BINDING PROTEIN 1"/>
    <property type="match status" value="1"/>
</dbReference>
<gene>
    <name evidence="10" type="ORF">FOA43_001507</name>
</gene>
<evidence type="ECO:0000259" key="8">
    <source>
        <dbReference type="Pfam" id="PF12894"/>
    </source>
</evidence>
<dbReference type="SMART" id="SM00320">
    <property type="entry name" value="WD40"/>
    <property type="match status" value="5"/>
</dbReference>
<evidence type="ECO:0000256" key="1">
    <source>
        <dbReference type="ARBA" id="ARBA00004123"/>
    </source>
</evidence>
<dbReference type="GO" id="GO:0006281">
    <property type="term" value="P:DNA repair"/>
    <property type="evidence" value="ECO:0007669"/>
    <property type="project" value="TreeGrafter"/>
</dbReference>
<keyword evidence="11" id="KW-1185">Reference proteome</keyword>
<dbReference type="PROSITE" id="PS50294">
    <property type="entry name" value="WD_REPEATS_REGION"/>
    <property type="match status" value="1"/>
</dbReference>
<dbReference type="GO" id="GO:0000278">
    <property type="term" value="P:mitotic cell cycle"/>
    <property type="evidence" value="ECO:0007669"/>
    <property type="project" value="TreeGrafter"/>
</dbReference>
<dbReference type="Proteomes" id="UP000662931">
    <property type="component" value="Chromosome 1"/>
</dbReference>
<feature type="region of interest" description="Disordered" evidence="6">
    <location>
        <begin position="358"/>
        <end position="405"/>
    </location>
</feature>
<dbReference type="OrthoDB" id="427368at2759"/>
<organism evidence="10 11">
    <name type="scientific">Eeniella nana</name>
    <name type="common">Yeast</name>
    <name type="synonym">Brettanomyces nanus</name>
    <dbReference type="NCBI Taxonomy" id="13502"/>
    <lineage>
        <taxon>Eukaryota</taxon>
        <taxon>Fungi</taxon>
        <taxon>Dikarya</taxon>
        <taxon>Ascomycota</taxon>
        <taxon>Saccharomycotina</taxon>
        <taxon>Pichiomycetes</taxon>
        <taxon>Pichiales</taxon>
        <taxon>Pichiaceae</taxon>
        <taxon>Brettanomyces</taxon>
    </lineage>
</organism>
<feature type="compositionally biased region" description="Basic and acidic residues" evidence="6">
    <location>
        <begin position="427"/>
        <end position="436"/>
    </location>
</feature>
<feature type="domain" description="WDHD1/CFT4 helical bundle" evidence="9">
    <location>
        <begin position="789"/>
        <end position="890"/>
    </location>
</feature>
<dbReference type="Gene3D" id="2.130.10.10">
    <property type="entry name" value="YVTN repeat-like/Quinoprotein amine dehydrogenase"/>
    <property type="match status" value="2"/>
</dbReference>
<feature type="domain" description="WDHD1/CFT4 second beta-propeller" evidence="7">
    <location>
        <begin position="462"/>
        <end position="753"/>
    </location>
</feature>
<evidence type="ECO:0000259" key="9">
    <source>
        <dbReference type="Pfam" id="PF20946"/>
    </source>
</evidence>
<dbReference type="KEGG" id="bnn:FOA43_001507"/>
<evidence type="ECO:0000313" key="10">
    <source>
        <dbReference type="EMBL" id="QPG74183.1"/>
    </source>
</evidence>
<dbReference type="GeneID" id="62194908"/>
<feature type="region of interest" description="Disordered" evidence="6">
    <location>
        <begin position="218"/>
        <end position="240"/>
    </location>
</feature>
<dbReference type="InterPro" id="IPR048591">
    <property type="entry name" value="WDHD1/CFT4_hel"/>
</dbReference>
<dbReference type="AlphaFoldDB" id="A0A875RZU5"/>
<protein>
    <recommendedName>
        <fullName evidence="12">Minichromosome loss protein Mcl1 middle region domain-containing protein</fullName>
    </recommendedName>
</protein>
<evidence type="ECO:0000256" key="4">
    <source>
        <dbReference type="ARBA" id="ARBA00023242"/>
    </source>
</evidence>
<dbReference type="PANTHER" id="PTHR19932">
    <property type="entry name" value="WD REPEAT AND HMG-BOX DNA BINDING PROTEIN"/>
    <property type="match status" value="1"/>
</dbReference>
<dbReference type="RefSeq" id="XP_038777748.1">
    <property type="nucleotide sequence ID" value="XM_038921820.1"/>
</dbReference>
<feature type="compositionally biased region" description="Basic and acidic residues" evidence="6">
    <location>
        <begin position="378"/>
        <end position="391"/>
    </location>
</feature>
<evidence type="ECO:0000259" key="7">
    <source>
        <dbReference type="Pfam" id="PF12341"/>
    </source>
</evidence>